<feature type="region of interest" description="Disordered" evidence="1">
    <location>
        <begin position="256"/>
        <end position="275"/>
    </location>
</feature>
<organism evidence="2 3">
    <name type="scientific">Absidia repens</name>
    <dbReference type="NCBI Taxonomy" id="90262"/>
    <lineage>
        <taxon>Eukaryota</taxon>
        <taxon>Fungi</taxon>
        <taxon>Fungi incertae sedis</taxon>
        <taxon>Mucoromycota</taxon>
        <taxon>Mucoromycotina</taxon>
        <taxon>Mucoromycetes</taxon>
        <taxon>Mucorales</taxon>
        <taxon>Cunninghamellaceae</taxon>
        <taxon>Absidia</taxon>
    </lineage>
</organism>
<gene>
    <name evidence="2" type="ORF">BCR42DRAFT_199860</name>
</gene>
<evidence type="ECO:0000313" key="2">
    <source>
        <dbReference type="EMBL" id="ORZ04107.1"/>
    </source>
</evidence>
<dbReference type="EMBL" id="MCGE01000053">
    <property type="protein sequence ID" value="ORZ04107.1"/>
    <property type="molecule type" value="Genomic_DNA"/>
</dbReference>
<dbReference type="OrthoDB" id="2267950at2759"/>
<reference evidence="2 3" key="1">
    <citation type="submission" date="2016-07" db="EMBL/GenBank/DDBJ databases">
        <title>Pervasive Adenine N6-methylation of Active Genes in Fungi.</title>
        <authorList>
            <consortium name="DOE Joint Genome Institute"/>
            <person name="Mondo S.J."/>
            <person name="Dannebaum R.O."/>
            <person name="Kuo R.C."/>
            <person name="Labutti K."/>
            <person name="Haridas S."/>
            <person name="Kuo A."/>
            <person name="Salamov A."/>
            <person name="Ahrendt S.R."/>
            <person name="Lipzen A."/>
            <person name="Sullivan W."/>
            <person name="Andreopoulos W.B."/>
            <person name="Clum A."/>
            <person name="Lindquist E."/>
            <person name="Daum C."/>
            <person name="Ramamoorthy G.K."/>
            <person name="Gryganskyi A."/>
            <person name="Culley D."/>
            <person name="Magnuson J.K."/>
            <person name="James T.Y."/>
            <person name="O'Malley M.A."/>
            <person name="Stajich J.E."/>
            <person name="Spatafora J.W."/>
            <person name="Visel A."/>
            <person name="Grigoriev I.V."/>
        </authorList>
    </citation>
    <scope>NUCLEOTIDE SEQUENCE [LARGE SCALE GENOMIC DNA]</scope>
    <source>
        <strain evidence="2 3">NRRL 1336</strain>
    </source>
</reference>
<dbReference type="Proteomes" id="UP000193560">
    <property type="component" value="Unassembled WGS sequence"/>
</dbReference>
<evidence type="ECO:0000313" key="3">
    <source>
        <dbReference type="Proteomes" id="UP000193560"/>
    </source>
</evidence>
<comment type="caution">
    <text evidence="2">The sequence shown here is derived from an EMBL/GenBank/DDBJ whole genome shotgun (WGS) entry which is preliminary data.</text>
</comment>
<dbReference type="AlphaFoldDB" id="A0A1X2HY69"/>
<proteinExistence type="predicted"/>
<evidence type="ECO:0000256" key="1">
    <source>
        <dbReference type="SAM" id="MobiDB-lite"/>
    </source>
</evidence>
<accession>A0A1X2HY69</accession>
<keyword evidence="3" id="KW-1185">Reference proteome</keyword>
<name>A0A1X2HY69_9FUNG</name>
<protein>
    <submittedName>
        <fullName evidence="2">Uncharacterized protein</fullName>
    </submittedName>
</protein>
<sequence>MTSPNDAKLLQAIYQKKADLVATMHRTDEQFCLLSILEHVVEGIDDWLITQDESELTLYRRFGSILDILLRHTKIYLADGETISEASSRTMRYNECIYGHSRTTTTTTNNVFGRRIDLIIKSSKEKSIELCTNEWKRQQADANLAIHQQNKNIRLNCAILSHLQSLKYPSKVPFTVAMDWLGTVGYMYILVDVEGTFVARNIGQVIMPRTLLNLKEFKRTLDLLFALKRFLVDLGYQMECALQKCESDDQLRQVNFLDDDNDTNGDDDGTNPKQRMVFFTPRNSRIKKMKIDGLD</sequence>
<feature type="compositionally biased region" description="Acidic residues" evidence="1">
    <location>
        <begin position="257"/>
        <end position="269"/>
    </location>
</feature>